<dbReference type="PROSITE" id="PS50109">
    <property type="entry name" value="HIS_KIN"/>
    <property type="match status" value="1"/>
</dbReference>
<keyword evidence="8" id="KW-0902">Two-component regulatory system</keyword>
<keyword evidence="3" id="KW-0597">Phosphoprotein</keyword>
<keyword evidence="5" id="KW-0547">Nucleotide-binding</keyword>
<evidence type="ECO:0000259" key="10">
    <source>
        <dbReference type="PROSITE" id="PS50109"/>
    </source>
</evidence>
<dbReference type="SMART" id="SM00387">
    <property type="entry name" value="HATPase_c"/>
    <property type="match status" value="1"/>
</dbReference>
<feature type="transmembrane region" description="Helical" evidence="9">
    <location>
        <begin position="302"/>
        <end position="326"/>
    </location>
</feature>
<dbReference type="Pfam" id="PF07730">
    <property type="entry name" value="HisKA_3"/>
    <property type="match status" value="1"/>
</dbReference>
<feature type="transmembrane region" description="Helical" evidence="9">
    <location>
        <begin position="57"/>
        <end position="77"/>
    </location>
</feature>
<dbReference type="Gene3D" id="3.30.565.10">
    <property type="entry name" value="Histidine kinase-like ATPase, C-terminal domain"/>
    <property type="match status" value="1"/>
</dbReference>
<dbReference type="Gene3D" id="1.20.5.1930">
    <property type="match status" value="1"/>
</dbReference>
<protein>
    <recommendedName>
        <fullName evidence="2">histidine kinase</fullName>
        <ecNumber evidence="2">2.7.13.3</ecNumber>
    </recommendedName>
</protein>
<evidence type="ECO:0000256" key="8">
    <source>
        <dbReference type="ARBA" id="ARBA00023012"/>
    </source>
</evidence>
<feature type="transmembrane region" description="Helical" evidence="9">
    <location>
        <begin position="272"/>
        <end position="290"/>
    </location>
</feature>
<name>A0ABV1JXV4_9PSEU</name>
<feature type="transmembrane region" description="Helical" evidence="9">
    <location>
        <begin position="84"/>
        <end position="104"/>
    </location>
</feature>
<dbReference type="Pfam" id="PF02518">
    <property type="entry name" value="HATPase_c"/>
    <property type="match status" value="1"/>
</dbReference>
<dbReference type="PANTHER" id="PTHR24421">
    <property type="entry name" value="NITRATE/NITRITE SENSOR PROTEIN NARX-RELATED"/>
    <property type="match status" value="1"/>
</dbReference>
<feature type="transmembrane region" description="Helical" evidence="9">
    <location>
        <begin position="215"/>
        <end position="236"/>
    </location>
</feature>
<dbReference type="CDD" id="cd16917">
    <property type="entry name" value="HATPase_UhpB-NarQ-NarX-like"/>
    <property type="match status" value="1"/>
</dbReference>
<keyword evidence="7" id="KW-0067">ATP-binding</keyword>
<evidence type="ECO:0000256" key="2">
    <source>
        <dbReference type="ARBA" id="ARBA00012438"/>
    </source>
</evidence>
<dbReference type="EC" id="2.7.13.3" evidence="2"/>
<dbReference type="Proteomes" id="UP001464923">
    <property type="component" value="Unassembled WGS sequence"/>
</dbReference>
<sequence length="690" mass="72107">MTATATTVVREGTPAARPALLPVLLVAVPSAVALVTAAGVELRVPAAVLPPDEPAEVVAVTGAIAVVLLVTGLLLVARLPRHPVAWVLAGSGLVWALDTVAAAWTRYGLYVVADPDLPLLSPAWWFWTRFGAVLLLGLPLLLLLFPDGRLPAGRVWRPLSVASLTSTALLPLALVLVPAVEVERYSGVAAPPSQALVDPDLLSVPMPFWPQVLAVAYPLVPAGLLVPAAVVVARYRAARGERRLQLRWLAWAGLVSAVLTVPMWVLPGPWPTLLLGLAIAATSGAVVVAVTRHRLYDVDRLLSGTLVSVLLLVAVGAVDLLLLALAGNLLGGRDATFLAVAVVAVLYTPLRTRLWSAARRLVRGGRDDPYGALSTLAARLEAAEGDRQLAALAGSVAQAFRLPYVRVVTTRPDGDTAVAEHGRPSGPVTALPVAWRGARIGRVELCSAGSALSERDQRLLGDLVRQAATAARADELSARLLSHRTALVTAREEERRRLRRDLHDGLGPALGAVTLRIETARNLAASDPAAADRMLEAATVDVAAVLTDMRRLVHDLRPPALDELGPAGALRELARRTAPADLDVTVVEEGGGPTLPAAVEVAAYRIAAEALTNVVRHAGARTVRVRLARGPDELVVEVVDDGIGIAPDVVAGVGTLSVRERAAELGGTCAVSAPDGGGTVVRARLPLGEG</sequence>
<evidence type="ECO:0000256" key="4">
    <source>
        <dbReference type="ARBA" id="ARBA00022679"/>
    </source>
</evidence>
<dbReference type="EMBL" id="JBEDNP010000008">
    <property type="protein sequence ID" value="MEQ3540143.1"/>
    <property type="molecule type" value="Genomic_DNA"/>
</dbReference>
<keyword evidence="4" id="KW-0808">Transferase</keyword>
<evidence type="ECO:0000313" key="11">
    <source>
        <dbReference type="EMBL" id="MEQ3540143.1"/>
    </source>
</evidence>
<feature type="transmembrane region" description="Helical" evidence="9">
    <location>
        <begin position="332"/>
        <end position="350"/>
    </location>
</feature>
<keyword evidence="6 11" id="KW-0418">Kinase</keyword>
<keyword evidence="9" id="KW-1133">Transmembrane helix</keyword>
<keyword evidence="9" id="KW-0472">Membrane</keyword>
<proteinExistence type="predicted"/>
<feature type="domain" description="Histidine kinase" evidence="10">
    <location>
        <begin position="605"/>
        <end position="689"/>
    </location>
</feature>
<dbReference type="InterPro" id="IPR036890">
    <property type="entry name" value="HATPase_C_sf"/>
</dbReference>
<comment type="catalytic activity">
    <reaction evidence="1">
        <text>ATP + protein L-histidine = ADP + protein N-phospho-L-histidine.</text>
        <dbReference type="EC" id="2.7.13.3"/>
    </reaction>
</comment>
<keyword evidence="12" id="KW-1185">Reference proteome</keyword>
<organism evidence="11 12">
    <name type="scientific">Pseudonocardia tropica</name>
    <dbReference type="NCBI Taxonomy" id="681289"/>
    <lineage>
        <taxon>Bacteria</taxon>
        <taxon>Bacillati</taxon>
        <taxon>Actinomycetota</taxon>
        <taxon>Actinomycetes</taxon>
        <taxon>Pseudonocardiales</taxon>
        <taxon>Pseudonocardiaceae</taxon>
        <taxon>Pseudonocardia</taxon>
    </lineage>
</organism>
<dbReference type="GO" id="GO:0016301">
    <property type="term" value="F:kinase activity"/>
    <property type="evidence" value="ECO:0007669"/>
    <property type="project" value="UniProtKB-KW"/>
</dbReference>
<dbReference type="InterPro" id="IPR005467">
    <property type="entry name" value="His_kinase_dom"/>
</dbReference>
<evidence type="ECO:0000256" key="7">
    <source>
        <dbReference type="ARBA" id="ARBA00022840"/>
    </source>
</evidence>
<evidence type="ECO:0000256" key="9">
    <source>
        <dbReference type="SAM" id="Phobius"/>
    </source>
</evidence>
<reference evidence="11 12" key="1">
    <citation type="submission" date="2024-03" db="EMBL/GenBank/DDBJ databases">
        <title>Draft genome sequence of Pseudonocardia tropica JCM 19149.</title>
        <authorList>
            <person name="Butdee W."/>
            <person name="Duangmal K."/>
        </authorList>
    </citation>
    <scope>NUCLEOTIDE SEQUENCE [LARGE SCALE GENOMIC DNA]</scope>
    <source>
        <strain evidence="11 12">JCM 19149</strain>
    </source>
</reference>
<evidence type="ECO:0000313" key="12">
    <source>
        <dbReference type="Proteomes" id="UP001464923"/>
    </source>
</evidence>
<evidence type="ECO:0000256" key="5">
    <source>
        <dbReference type="ARBA" id="ARBA00022741"/>
    </source>
</evidence>
<feature type="transmembrane region" description="Helical" evidence="9">
    <location>
        <begin position="19"/>
        <end position="37"/>
    </location>
</feature>
<evidence type="ECO:0000256" key="6">
    <source>
        <dbReference type="ARBA" id="ARBA00022777"/>
    </source>
</evidence>
<dbReference type="SUPFAM" id="SSF55874">
    <property type="entry name" value="ATPase domain of HSP90 chaperone/DNA topoisomerase II/histidine kinase"/>
    <property type="match status" value="1"/>
</dbReference>
<dbReference type="PANTHER" id="PTHR24421:SF10">
    <property type="entry name" value="NITRATE_NITRITE SENSOR PROTEIN NARQ"/>
    <property type="match status" value="1"/>
</dbReference>
<dbReference type="InterPro" id="IPR003594">
    <property type="entry name" value="HATPase_dom"/>
</dbReference>
<dbReference type="InterPro" id="IPR050482">
    <property type="entry name" value="Sensor_HK_TwoCompSys"/>
</dbReference>
<dbReference type="RefSeq" id="WP_345643550.1">
    <property type="nucleotide sequence ID" value="NZ_BAABLY010000017.1"/>
</dbReference>
<evidence type="ECO:0000256" key="1">
    <source>
        <dbReference type="ARBA" id="ARBA00000085"/>
    </source>
</evidence>
<feature type="transmembrane region" description="Helical" evidence="9">
    <location>
        <begin position="124"/>
        <end position="146"/>
    </location>
</feature>
<keyword evidence="9" id="KW-0812">Transmembrane</keyword>
<comment type="caution">
    <text evidence="11">The sequence shown here is derived from an EMBL/GenBank/DDBJ whole genome shotgun (WGS) entry which is preliminary data.</text>
</comment>
<dbReference type="InterPro" id="IPR011712">
    <property type="entry name" value="Sig_transdc_His_kin_sub3_dim/P"/>
</dbReference>
<gene>
    <name evidence="11" type="ORF">WHI96_15050</name>
</gene>
<accession>A0ABV1JXV4</accession>
<feature type="transmembrane region" description="Helical" evidence="9">
    <location>
        <begin position="158"/>
        <end position="180"/>
    </location>
</feature>
<evidence type="ECO:0000256" key="3">
    <source>
        <dbReference type="ARBA" id="ARBA00022553"/>
    </source>
</evidence>
<feature type="transmembrane region" description="Helical" evidence="9">
    <location>
        <begin position="248"/>
        <end position="266"/>
    </location>
</feature>